<protein>
    <submittedName>
        <fullName evidence="2">Uncharacterized protein</fullName>
    </submittedName>
</protein>
<feature type="region of interest" description="Disordered" evidence="1">
    <location>
        <begin position="22"/>
        <end position="82"/>
    </location>
</feature>
<evidence type="ECO:0000313" key="2">
    <source>
        <dbReference type="EMBL" id="KKW89507.1"/>
    </source>
</evidence>
<dbReference type="Proteomes" id="UP000033874">
    <property type="component" value="Unassembled WGS sequence"/>
</dbReference>
<dbReference type="EMBL" id="LBIC01000020">
    <property type="protein sequence ID" value="KKW89507.1"/>
    <property type="molecule type" value="Genomic_DNA"/>
</dbReference>
<accession>A0A0M3AHE1</accession>
<dbReference type="AlphaFoldDB" id="A0A0M3AHE1"/>
<sequence>MQSSEKGGSTWSLSVGRRMKMADDRDYQVQPTRNTSFVRFTRDPRTGDGTGTGDGTSIARDLPQATALLEGPPDKRAIHLAG</sequence>
<name>A0A0M3AHE1_9SPHN</name>
<organism evidence="2 3">
    <name type="scientific">Sphingobium chungbukense</name>
    <dbReference type="NCBI Taxonomy" id="56193"/>
    <lineage>
        <taxon>Bacteria</taxon>
        <taxon>Pseudomonadati</taxon>
        <taxon>Pseudomonadota</taxon>
        <taxon>Alphaproteobacteria</taxon>
        <taxon>Sphingomonadales</taxon>
        <taxon>Sphingomonadaceae</taxon>
        <taxon>Sphingobium</taxon>
    </lineage>
</organism>
<proteinExistence type="predicted"/>
<feature type="compositionally biased region" description="Polar residues" evidence="1">
    <location>
        <begin position="29"/>
        <end position="38"/>
    </location>
</feature>
<evidence type="ECO:0000256" key="1">
    <source>
        <dbReference type="SAM" id="MobiDB-lite"/>
    </source>
</evidence>
<gene>
    <name evidence="2" type="ORF">YP76_25005</name>
</gene>
<keyword evidence="3" id="KW-1185">Reference proteome</keyword>
<feature type="compositionally biased region" description="Basic and acidic residues" evidence="1">
    <location>
        <begin position="72"/>
        <end position="82"/>
    </location>
</feature>
<reference evidence="2 3" key="1">
    <citation type="submission" date="2015-04" db="EMBL/GenBank/DDBJ databases">
        <title>Genome sequence of aromatic hydrocarbons-degrading Sphingobium chungbukense DJ77.</title>
        <authorList>
            <person name="Kim Y.-C."/>
            <person name="Chae J.-C."/>
        </authorList>
    </citation>
    <scope>NUCLEOTIDE SEQUENCE [LARGE SCALE GENOMIC DNA]</scope>
    <source>
        <strain evidence="2 3">DJ77</strain>
    </source>
</reference>
<dbReference type="PATRIC" id="fig|56193.3.peg.5282"/>
<evidence type="ECO:0000313" key="3">
    <source>
        <dbReference type="Proteomes" id="UP000033874"/>
    </source>
</evidence>
<comment type="caution">
    <text evidence="2">The sequence shown here is derived from an EMBL/GenBank/DDBJ whole genome shotgun (WGS) entry which is preliminary data.</text>
</comment>